<dbReference type="InterPro" id="IPR027417">
    <property type="entry name" value="P-loop_NTPase"/>
</dbReference>
<sequence length="758" mass="82239">MRTLNQIVLTALPPEYPLESVAKDDVAATLGVVDGDQLTSRHVAEIRRAIDKLDPSFEDTYSDDPVLFPWVWSAQALLNSLGQLRLQSAETVLVVHLEPVDFPADIALFLQDEVRRLVTNLLASKENPLGHAVLQAYRRWLRLLPKGCANLRMMLASNAPLSPGLAESLSTDLTRSFEAGTDSWFGTAAVLVPESPSELDACAALLEDCRSISWREPADADLARLAYMFDPMEANTAFRLPISPSGGLAGLATQRVSSISRGRAVGLETQQTSIGLGTTSAGERLRLTTADLNRHTLVAGLPGFGKSSTVQLLLTRALEELDVPFLVLDPSKSDYRSLFANLAAEGRDVAVIRLTPHSPAFNPLSIPDGVDRFAHAGRVIAAFDSAFDLSEQWPLAHLELVRVVHRLYETSQQQPTLRDLYRELGATIRNSRFSGDVRSNLEGSLLGRIEYLAAGPMGRALLGGPRATIDWASIMGRPTLIELGAFTGSSERSLMFGLLIAGLVSHVEAHPSHGVLRHLTVLEEAHRVLRAGSGRDSGVEVFVDAIAELRSAGEGFIVVDQAPSSLHPGVSKLTGTKIIHRVVEEAERKSLGAAMVLDDAQVDDVARLATRRAIVYTSTATEAALIDVDELHTTSSPPQVVASGSMTLDPVPQSVFCVGCPHMCEGSGGLRRLETLVADQALDWSDHKALLRRSFALLPRTKSADRRRKQAYCLSAAGLADRADQANPPQSVSSQLEILRRSYRQLLLQEERKVSPHD</sequence>
<dbReference type="InterPro" id="IPR051162">
    <property type="entry name" value="T4SS_component"/>
</dbReference>
<dbReference type="GO" id="GO:0005524">
    <property type="term" value="F:ATP binding"/>
    <property type="evidence" value="ECO:0007669"/>
    <property type="project" value="UniProtKB-KW"/>
</dbReference>
<comment type="caution">
    <text evidence="2">The sequence shown here is derived from an EMBL/GenBank/DDBJ whole genome shotgun (WGS) entry which is preliminary data.</text>
</comment>
<accession>A0ABV5KHL0</accession>
<dbReference type="Proteomes" id="UP001589750">
    <property type="component" value="Unassembled WGS sequence"/>
</dbReference>
<keyword evidence="3" id="KW-1185">Reference proteome</keyword>
<evidence type="ECO:0000313" key="2">
    <source>
        <dbReference type="EMBL" id="MFB9315114.1"/>
    </source>
</evidence>
<proteinExistence type="predicted"/>
<dbReference type="Pfam" id="PF01935">
    <property type="entry name" value="DUF87"/>
    <property type="match status" value="1"/>
</dbReference>
<name>A0ABV5KHL0_9ACTN</name>
<keyword evidence="2" id="KW-0067">ATP-binding</keyword>
<evidence type="ECO:0000313" key="3">
    <source>
        <dbReference type="Proteomes" id="UP001589750"/>
    </source>
</evidence>
<reference evidence="2 3" key="1">
    <citation type="submission" date="2024-09" db="EMBL/GenBank/DDBJ databases">
        <authorList>
            <person name="Sun Q."/>
            <person name="Mori K."/>
        </authorList>
    </citation>
    <scope>NUCLEOTIDE SEQUENCE [LARGE SCALE GENOMIC DNA]</scope>
    <source>
        <strain evidence="2 3">JCM 9626</strain>
    </source>
</reference>
<organism evidence="2 3">
    <name type="scientific">Nocardioides plantarum</name>
    <dbReference type="NCBI Taxonomy" id="29299"/>
    <lineage>
        <taxon>Bacteria</taxon>
        <taxon>Bacillati</taxon>
        <taxon>Actinomycetota</taxon>
        <taxon>Actinomycetes</taxon>
        <taxon>Propionibacteriales</taxon>
        <taxon>Nocardioidaceae</taxon>
        <taxon>Nocardioides</taxon>
    </lineage>
</organism>
<dbReference type="InterPro" id="IPR002789">
    <property type="entry name" value="HerA_central"/>
</dbReference>
<protein>
    <submittedName>
        <fullName evidence="2">ATP-binding protein</fullName>
    </submittedName>
</protein>
<dbReference type="RefSeq" id="WP_140007297.1">
    <property type="nucleotide sequence ID" value="NZ_JBHMDG010000029.1"/>
</dbReference>
<dbReference type="Gene3D" id="3.40.50.300">
    <property type="entry name" value="P-loop containing nucleotide triphosphate hydrolases"/>
    <property type="match status" value="2"/>
</dbReference>
<evidence type="ECO:0000259" key="1">
    <source>
        <dbReference type="Pfam" id="PF01935"/>
    </source>
</evidence>
<dbReference type="PANTHER" id="PTHR30121:SF6">
    <property type="entry name" value="SLR6007 PROTEIN"/>
    <property type="match status" value="1"/>
</dbReference>
<dbReference type="EMBL" id="JBHMDG010000029">
    <property type="protein sequence ID" value="MFB9315114.1"/>
    <property type="molecule type" value="Genomic_DNA"/>
</dbReference>
<dbReference type="SUPFAM" id="SSF52540">
    <property type="entry name" value="P-loop containing nucleoside triphosphate hydrolases"/>
    <property type="match status" value="1"/>
</dbReference>
<feature type="domain" description="Helicase HerA central" evidence="1">
    <location>
        <begin position="286"/>
        <end position="350"/>
    </location>
</feature>
<dbReference type="PANTHER" id="PTHR30121">
    <property type="entry name" value="UNCHARACTERIZED PROTEIN YJGR-RELATED"/>
    <property type="match status" value="1"/>
</dbReference>
<keyword evidence="2" id="KW-0547">Nucleotide-binding</keyword>
<gene>
    <name evidence="2" type="ORF">ACFFRI_18845</name>
</gene>